<proteinExistence type="predicted"/>
<keyword evidence="2" id="KW-1185">Reference proteome</keyword>
<dbReference type="RefSeq" id="WP_306872179.1">
    <property type="nucleotide sequence ID" value="NZ_JAUSRB010000002.1"/>
</dbReference>
<name>A0ABT9RKM3_9ACTN</name>
<dbReference type="SUPFAM" id="SSF48452">
    <property type="entry name" value="TPR-like"/>
    <property type="match status" value="1"/>
</dbReference>
<reference evidence="1 2" key="1">
    <citation type="submission" date="2023-07" db="EMBL/GenBank/DDBJ databases">
        <title>Sequencing the genomes of 1000 actinobacteria strains.</title>
        <authorList>
            <person name="Klenk H.-P."/>
        </authorList>
    </citation>
    <scope>NUCLEOTIDE SEQUENCE [LARGE SCALE GENOMIC DNA]</scope>
    <source>
        <strain evidence="1 2">DSM 44109</strain>
    </source>
</reference>
<gene>
    <name evidence="1" type="ORF">J2S55_008136</name>
</gene>
<protein>
    <recommendedName>
        <fullName evidence="3">Tetratricopeptide repeat protein</fullName>
    </recommendedName>
</protein>
<evidence type="ECO:0000313" key="2">
    <source>
        <dbReference type="Proteomes" id="UP001230426"/>
    </source>
</evidence>
<evidence type="ECO:0000313" key="1">
    <source>
        <dbReference type="EMBL" id="MDP9868870.1"/>
    </source>
</evidence>
<sequence length="79" mass="8741">MYWVTAGELHQVAASSALSLGEPQRALRHFDAALSHHDPYDTEKEARGTAIYLARRAEAHLALGDVDRWKDNPMGRAGL</sequence>
<comment type="caution">
    <text evidence="1">The sequence shown here is derived from an EMBL/GenBank/DDBJ whole genome shotgun (WGS) entry which is preliminary data.</text>
</comment>
<organism evidence="1 2">
    <name type="scientific">Streptosporangium brasiliense</name>
    <dbReference type="NCBI Taxonomy" id="47480"/>
    <lineage>
        <taxon>Bacteria</taxon>
        <taxon>Bacillati</taxon>
        <taxon>Actinomycetota</taxon>
        <taxon>Actinomycetes</taxon>
        <taxon>Streptosporangiales</taxon>
        <taxon>Streptosporangiaceae</taxon>
        <taxon>Streptosporangium</taxon>
    </lineage>
</organism>
<dbReference type="InterPro" id="IPR011990">
    <property type="entry name" value="TPR-like_helical_dom_sf"/>
</dbReference>
<accession>A0ABT9RKM3</accession>
<evidence type="ECO:0008006" key="3">
    <source>
        <dbReference type="Google" id="ProtNLM"/>
    </source>
</evidence>
<dbReference type="EMBL" id="JAUSRB010000002">
    <property type="protein sequence ID" value="MDP9868870.1"/>
    <property type="molecule type" value="Genomic_DNA"/>
</dbReference>
<dbReference type="Proteomes" id="UP001230426">
    <property type="component" value="Unassembled WGS sequence"/>
</dbReference>